<evidence type="ECO:0000259" key="8">
    <source>
        <dbReference type="Pfam" id="PF00749"/>
    </source>
</evidence>
<dbReference type="Gene3D" id="3.40.50.620">
    <property type="entry name" value="HUPs"/>
    <property type="match status" value="1"/>
</dbReference>
<name>A0ABY5MI93_9HYPH</name>
<evidence type="ECO:0000256" key="6">
    <source>
        <dbReference type="ARBA" id="ARBA00023146"/>
    </source>
</evidence>
<dbReference type="InterPro" id="IPR001412">
    <property type="entry name" value="aa-tRNA-synth_I_CS"/>
</dbReference>
<dbReference type="InterPro" id="IPR049940">
    <property type="entry name" value="GluQ/Sye"/>
</dbReference>
<reference evidence="9 10" key="1">
    <citation type="submission" date="2018-07" db="EMBL/GenBank/DDBJ databases">
        <title>Genome sequence of Nitratireductor thuwali#1536.</title>
        <authorList>
            <person name="Michoud G."/>
            <person name="Merlino G."/>
            <person name="Sefrji F.O."/>
            <person name="Daffonchio D."/>
        </authorList>
    </citation>
    <scope>NUCLEOTIDE SEQUENCE [LARGE SCALE GENOMIC DNA]</scope>
    <source>
        <strain evidence="10">Nit1536</strain>
    </source>
</reference>
<dbReference type="PANTHER" id="PTHR43311:SF1">
    <property type="entry name" value="GLUTAMYL-Q TRNA(ASP) SYNTHETASE"/>
    <property type="match status" value="1"/>
</dbReference>
<keyword evidence="3 7" id="KW-0547">Nucleotide-binding</keyword>
<dbReference type="EC" id="6.1.1.17" evidence="9"/>
<evidence type="ECO:0000256" key="7">
    <source>
        <dbReference type="RuleBase" id="RU363037"/>
    </source>
</evidence>
<dbReference type="RefSeq" id="WP_338529494.1">
    <property type="nucleotide sequence ID" value="NZ_CP030941.1"/>
</dbReference>
<keyword evidence="7" id="KW-0648">Protein biosynthesis</keyword>
<dbReference type="InterPro" id="IPR000924">
    <property type="entry name" value="Glu/Gln-tRNA-synth"/>
</dbReference>
<dbReference type="Pfam" id="PF00749">
    <property type="entry name" value="tRNA-synt_1c"/>
    <property type="match status" value="1"/>
</dbReference>
<keyword evidence="2" id="KW-0479">Metal-binding</keyword>
<dbReference type="SUPFAM" id="SSF52374">
    <property type="entry name" value="Nucleotidylyl transferase"/>
    <property type="match status" value="1"/>
</dbReference>
<keyword evidence="4" id="KW-0862">Zinc</keyword>
<evidence type="ECO:0000256" key="1">
    <source>
        <dbReference type="ARBA" id="ARBA00022598"/>
    </source>
</evidence>
<dbReference type="EMBL" id="CP030941">
    <property type="protein sequence ID" value="UUP17132.1"/>
    <property type="molecule type" value="Genomic_DNA"/>
</dbReference>
<dbReference type="InterPro" id="IPR014729">
    <property type="entry name" value="Rossmann-like_a/b/a_fold"/>
</dbReference>
<gene>
    <name evidence="9" type="primary">gltX_1</name>
    <name evidence="9" type="ORF">NTH_01590</name>
</gene>
<evidence type="ECO:0000256" key="3">
    <source>
        <dbReference type="ARBA" id="ARBA00022741"/>
    </source>
</evidence>
<organism evidence="9 10">
    <name type="scientific">Nitratireductor thuwali</name>
    <dbReference type="NCBI Taxonomy" id="2267699"/>
    <lineage>
        <taxon>Bacteria</taxon>
        <taxon>Pseudomonadati</taxon>
        <taxon>Pseudomonadota</taxon>
        <taxon>Alphaproteobacteria</taxon>
        <taxon>Hyphomicrobiales</taxon>
        <taxon>Phyllobacteriaceae</taxon>
        <taxon>Nitratireductor</taxon>
    </lineage>
</organism>
<dbReference type="InterPro" id="IPR020058">
    <property type="entry name" value="Glu/Gln-tRNA-synth_Ib_cat-dom"/>
</dbReference>
<evidence type="ECO:0000313" key="9">
    <source>
        <dbReference type="EMBL" id="UUP17132.1"/>
    </source>
</evidence>
<evidence type="ECO:0000313" key="10">
    <source>
        <dbReference type="Proteomes" id="UP001342418"/>
    </source>
</evidence>
<protein>
    <submittedName>
        <fullName evidence="9">Glutamate--tRNA ligase</fullName>
        <ecNumber evidence="9">6.1.1.17</ecNumber>
    </submittedName>
</protein>
<feature type="domain" description="Glutamyl/glutaminyl-tRNA synthetase class Ib catalytic" evidence="8">
    <location>
        <begin position="6"/>
        <end position="284"/>
    </location>
</feature>
<proteinExistence type="inferred from homology"/>
<evidence type="ECO:0000256" key="2">
    <source>
        <dbReference type="ARBA" id="ARBA00022723"/>
    </source>
</evidence>
<evidence type="ECO:0000256" key="5">
    <source>
        <dbReference type="ARBA" id="ARBA00022840"/>
    </source>
</evidence>
<accession>A0ABY5MI93</accession>
<dbReference type="PROSITE" id="PS00178">
    <property type="entry name" value="AA_TRNA_LIGASE_I"/>
    <property type="match status" value="1"/>
</dbReference>
<keyword evidence="5 7" id="KW-0067">ATP-binding</keyword>
<keyword evidence="6 7" id="KW-0030">Aminoacyl-tRNA synthetase</keyword>
<dbReference type="GO" id="GO:0004818">
    <property type="term" value="F:glutamate-tRNA ligase activity"/>
    <property type="evidence" value="ECO:0007669"/>
    <property type="project" value="UniProtKB-EC"/>
</dbReference>
<evidence type="ECO:0000256" key="4">
    <source>
        <dbReference type="ARBA" id="ARBA00022833"/>
    </source>
</evidence>
<dbReference type="PRINTS" id="PR00987">
    <property type="entry name" value="TRNASYNTHGLU"/>
</dbReference>
<comment type="similarity">
    <text evidence="7">Belongs to the class-I aminoacyl-tRNA synthetase family.</text>
</comment>
<dbReference type="Proteomes" id="UP001342418">
    <property type="component" value="Chromosome"/>
</dbReference>
<sequence>MTVPVFRFAPSSNGALHLGHAYSAMLNHRLAREAGGRFLLRIEDIDTSRCSPELEQAIYRDLEWLGIEWELPVRRQSDHFEDYRAALDRLEDAGLVYPSFMTRGEVRAFIAEAAAEGKPWPRDPDGAPLFPSIDRERAPSERKRLAAEGLPFAWRLDMESACTALGHGVDWDEEGAGPCGETGRVRADPRAWGDVVLARKETPTSYHLAVTVDDALQGITHVVRGRDLFFATAVHRLLQELMGLPVPRYYHHALMLGADGRKLSKSEGDTGIAALRKAGATPADIARMVGLDNPL</sequence>
<dbReference type="NCBIfam" id="NF004315">
    <property type="entry name" value="PRK05710.1-4"/>
    <property type="match status" value="1"/>
</dbReference>
<keyword evidence="10" id="KW-1185">Reference proteome</keyword>
<dbReference type="PANTHER" id="PTHR43311">
    <property type="entry name" value="GLUTAMATE--TRNA LIGASE"/>
    <property type="match status" value="1"/>
</dbReference>
<keyword evidence="1 7" id="KW-0436">Ligase</keyword>